<sequence>LFGFMQCQPIKAVKPTKKDQTSTQQLDRLANFTFQFKNGQLHNKVLIEIDSISLRVQLNDIGFMDDDNAELRFDGYVCTGAIRNSQINGLWGCVYSYDKFKMEFELQFNQNYLSKISCNKTQITFQQFISPYLKTPDFFSLPLRLSFKNQKLSGEISVEVESFAKNQLLQGPTSILVNEIAQKGTFENGCFCGDIKIASDSKNQTLCYKNGFLNKQKTEFKVEKVIRELNYERNKLKSQFLTFAGKKVQLPATKVYQLEDSILFLRASVGEFFQTGELKFTYEGESIQEIANGLGKLRICRNNCETKVIAGEFRNGFLVKDELNQIKNRLRQGKVESQNRAVVKCSYRNDQLHGTYFRSAARFNTTLICFYHQDQLQGHYFSVLANNKAVMKYFKNDQCLWQRNVAQDKIEVVEQNMNKISVVDETKLICEKTKYMQKMVKITQKMQKLIQRMPIKQIK</sequence>
<organism evidence="1">
    <name type="scientific">Trepomonas sp. PC1</name>
    <dbReference type="NCBI Taxonomy" id="1076344"/>
    <lineage>
        <taxon>Eukaryota</taxon>
        <taxon>Metamonada</taxon>
        <taxon>Diplomonadida</taxon>
        <taxon>Hexamitidae</taxon>
        <taxon>Hexamitinae</taxon>
        <taxon>Trepomonas</taxon>
    </lineage>
</organism>
<proteinExistence type="predicted"/>
<evidence type="ECO:0000313" key="1">
    <source>
        <dbReference type="EMBL" id="JAP89652.1"/>
    </source>
</evidence>
<dbReference type="SUPFAM" id="SSF82185">
    <property type="entry name" value="Histone H3 K4-specific methyltransferase SET7/9 N-terminal domain"/>
    <property type="match status" value="1"/>
</dbReference>
<dbReference type="AlphaFoldDB" id="A0A146JY76"/>
<protein>
    <submittedName>
        <fullName evidence="1">Uncharacterized protein</fullName>
    </submittedName>
</protein>
<accession>A0A146JY76</accession>
<dbReference type="EMBL" id="GDID01006954">
    <property type="protein sequence ID" value="JAP89652.1"/>
    <property type="molecule type" value="Transcribed_RNA"/>
</dbReference>
<feature type="non-terminal residue" evidence="1">
    <location>
        <position position="1"/>
    </location>
</feature>
<name>A0A146JY76_9EUKA</name>
<reference evidence="1" key="1">
    <citation type="submission" date="2015-07" db="EMBL/GenBank/DDBJ databases">
        <title>Adaptation to a free-living lifestyle via gene acquisitions in the diplomonad Trepomonas sp. PC1.</title>
        <authorList>
            <person name="Xu F."/>
            <person name="Jerlstrom-Hultqvist J."/>
            <person name="Kolisko M."/>
            <person name="Simpson A.G.B."/>
            <person name="Roger A.J."/>
            <person name="Svard S.G."/>
            <person name="Andersson J.O."/>
        </authorList>
    </citation>
    <scope>NUCLEOTIDE SEQUENCE</scope>
    <source>
        <strain evidence="1">PC1</strain>
    </source>
</reference>
<gene>
    <name evidence="1" type="ORF">TPC1_30853</name>
</gene>